<dbReference type="InterPro" id="IPR010982">
    <property type="entry name" value="Lambda_DNA-bd_dom_sf"/>
</dbReference>
<dbReference type="GO" id="GO:0003677">
    <property type="term" value="F:DNA binding"/>
    <property type="evidence" value="ECO:0007669"/>
    <property type="project" value="InterPro"/>
</dbReference>
<dbReference type="Proteomes" id="UP000610960">
    <property type="component" value="Unassembled WGS sequence"/>
</dbReference>
<reference evidence="2" key="2">
    <citation type="submission" date="2020-09" db="EMBL/GenBank/DDBJ databases">
        <authorList>
            <person name="Sun Q."/>
            <person name="Ohkuma M."/>
        </authorList>
    </citation>
    <scope>NUCLEOTIDE SEQUENCE</scope>
    <source>
        <strain evidence="2">JCM 10088</strain>
    </source>
</reference>
<dbReference type="InterPro" id="IPR059051">
    <property type="entry name" value="MTH_967_PDDEXK"/>
</dbReference>
<evidence type="ECO:0000259" key="1">
    <source>
        <dbReference type="PROSITE" id="PS50943"/>
    </source>
</evidence>
<keyword evidence="3" id="KW-1185">Reference proteome</keyword>
<dbReference type="SMART" id="SM00530">
    <property type="entry name" value="HTH_XRE"/>
    <property type="match status" value="1"/>
</dbReference>
<protein>
    <recommendedName>
        <fullName evidence="1">HTH cro/C1-type domain-containing protein</fullName>
    </recommendedName>
</protein>
<evidence type="ECO:0000313" key="2">
    <source>
        <dbReference type="EMBL" id="GGP19223.1"/>
    </source>
</evidence>
<proteinExistence type="predicted"/>
<dbReference type="Gene3D" id="1.10.260.40">
    <property type="entry name" value="lambda repressor-like DNA-binding domains"/>
    <property type="match status" value="1"/>
</dbReference>
<dbReference type="PROSITE" id="PS50943">
    <property type="entry name" value="HTH_CROC1"/>
    <property type="match status" value="1"/>
</dbReference>
<feature type="domain" description="HTH cro/C1-type" evidence="1">
    <location>
        <begin position="139"/>
        <end position="194"/>
    </location>
</feature>
<dbReference type="Pfam" id="PF26553">
    <property type="entry name" value="PDDEXK_19"/>
    <property type="match status" value="1"/>
</dbReference>
<accession>A0A830GT60</accession>
<reference evidence="2" key="1">
    <citation type="journal article" date="2014" name="Int. J. Syst. Evol. Microbiol.">
        <title>Complete genome sequence of Corynebacterium casei LMG S-19264T (=DSM 44701T), isolated from a smear-ripened cheese.</title>
        <authorList>
            <consortium name="US DOE Joint Genome Institute (JGI-PGF)"/>
            <person name="Walter F."/>
            <person name="Albersmeier A."/>
            <person name="Kalinowski J."/>
            <person name="Ruckert C."/>
        </authorList>
    </citation>
    <scope>NUCLEOTIDE SEQUENCE</scope>
    <source>
        <strain evidence="2">JCM 10088</strain>
    </source>
</reference>
<dbReference type="Pfam" id="PF01381">
    <property type="entry name" value="HTH_3"/>
    <property type="match status" value="1"/>
</dbReference>
<evidence type="ECO:0000313" key="3">
    <source>
        <dbReference type="Proteomes" id="UP000610960"/>
    </source>
</evidence>
<gene>
    <name evidence="2" type="ORF">GCM10007981_02040</name>
</gene>
<name>A0A830GT60_9CREN</name>
<dbReference type="CDD" id="cd00093">
    <property type="entry name" value="HTH_XRE"/>
    <property type="match status" value="1"/>
</dbReference>
<comment type="caution">
    <text evidence="2">The sequence shown here is derived from an EMBL/GenBank/DDBJ whole genome shotgun (WGS) entry which is preliminary data.</text>
</comment>
<dbReference type="InterPro" id="IPR001387">
    <property type="entry name" value="Cro/C1-type_HTH"/>
</dbReference>
<organism evidence="2 3">
    <name type="scientific">Thermocladium modestius</name>
    <dbReference type="NCBI Taxonomy" id="62609"/>
    <lineage>
        <taxon>Archaea</taxon>
        <taxon>Thermoproteota</taxon>
        <taxon>Thermoprotei</taxon>
        <taxon>Thermoproteales</taxon>
        <taxon>Thermoproteaceae</taxon>
        <taxon>Thermocladium</taxon>
    </lineage>
</organism>
<dbReference type="EMBL" id="BMNL01000001">
    <property type="protein sequence ID" value="GGP19223.1"/>
    <property type="molecule type" value="Genomic_DNA"/>
</dbReference>
<sequence length="278" mass="30627">MQGKAYISVHQCIDVEVLEETIRYLSRTGRTVIVSDGKYSYTIASKTKKGPTLIKVTTDGGDVSEDNAIDLLAFSKLGIMTMIVAESNGGEKLEDDTVYRRDGISMINPKTLGNIAEGRMPKLFKERGMIKAKVNGRVLRRMRQEHSLSLGDLAEALSVGRRTIYEYEKGGMEAASEHALALAELFGEEVLEDVDLTPRDPGASINKRITKLRAGDVVVNAHLLASAHARFAEFSNLRLLDYDVREEAVKISEILDIGYAVVDDGKIEVIRPSQAARN</sequence>
<dbReference type="AlphaFoldDB" id="A0A830GT60"/>
<dbReference type="SUPFAM" id="SSF47413">
    <property type="entry name" value="lambda repressor-like DNA-binding domains"/>
    <property type="match status" value="1"/>
</dbReference>